<evidence type="ECO:0000259" key="1">
    <source>
        <dbReference type="Pfam" id="PF00646"/>
    </source>
</evidence>
<comment type="caution">
    <text evidence="2">The sequence shown here is derived from an EMBL/GenBank/DDBJ whole genome shotgun (WGS) entry which is preliminary data.</text>
</comment>
<dbReference type="OrthoDB" id="3435011at2759"/>
<dbReference type="Pfam" id="PF00646">
    <property type="entry name" value="F-box"/>
    <property type="match status" value="1"/>
</dbReference>
<organism evidence="2 3">
    <name type="scientific">Colletotrichum orchidophilum</name>
    <dbReference type="NCBI Taxonomy" id="1209926"/>
    <lineage>
        <taxon>Eukaryota</taxon>
        <taxon>Fungi</taxon>
        <taxon>Dikarya</taxon>
        <taxon>Ascomycota</taxon>
        <taxon>Pezizomycotina</taxon>
        <taxon>Sordariomycetes</taxon>
        <taxon>Hypocreomycetidae</taxon>
        <taxon>Glomerellales</taxon>
        <taxon>Glomerellaceae</taxon>
        <taxon>Colletotrichum</taxon>
    </lineage>
</organism>
<dbReference type="InterPro" id="IPR001810">
    <property type="entry name" value="F-box_dom"/>
</dbReference>
<reference evidence="2 3" key="1">
    <citation type="submission" date="2016-09" db="EMBL/GenBank/DDBJ databases">
        <authorList>
            <person name="Capua I."/>
            <person name="De Benedictis P."/>
            <person name="Joannis T."/>
            <person name="Lombin L.H."/>
            <person name="Cattoli G."/>
        </authorList>
    </citation>
    <scope>NUCLEOTIDE SEQUENCE [LARGE SCALE GENOMIC DNA]</scope>
    <source>
        <strain evidence="2 3">IMI 309357</strain>
    </source>
</reference>
<dbReference type="RefSeq" id="XP_022468385.1">
    <property type="nucleotide sequence ID" value="XM_022625106.1"/>
</dbReference>
<keyword evidence="3" id="KW-1185">Reference proteome</keyword>
<dbReference type="EMBL" id="MJBS01000195">
    <property type="protein sequence ID" value="OHE91212.1"/>
    <property type="molecule type" value="Genomic_DNA"/>
</dbReference>
<accession>A0A1G4AQB0</accession>
<dbReference type="CDD" id="cd09917">
    <property type="entry name" value="F-box_SF"/>
    <property type="match status" value="1"/>
</dbReference>
<evidence type="ECO:0000313" key="3">
    <source>
        <dbReference type="Proteomes" id="UP000176998"/>
    </source>
</evidence>
<name>A0A1G4AQB0_9PEZI</name>
<dbReference type="AlphaFoldDB" id="A0A1G4AQB0"/>
<evidence type="ECO:0000313" key="2">
    <source>
        <dbReference type="EMBL" id="OHE91212.1"/>
    </source>
</evidence>
<dbReference type="GeneID" id="34566616"/>
<dbReference type="Proteomes" id="UP000176998">
    <property type="component" value="Unassembled WGS sequence"/>
</dbReference>
<dbReference type="InterPro" id="IPR036047">
    <property type="entry name" value="F-box-like_dom_sf"/>
</dbReference>
<protein>
    <submittedName>
        <fullName evidence="2">F-box domain-containing protein</fullName>
    </submittedName>
</protein>
<feature type="domain" description="F-box" evidence="1">
    <location>
        <begin position="23"/>
        <end position="55"/>
    </location>
</feature>
<proteinExistence type="predicted"/>
<dbReference type="SUPFAM" id="SSF81383">
    <property type="entry name" value="F-box domain"/>
    <property type="match status" value="1"/>
</dbReference>
<sequence>MYRTAPSVHISQPLSQFSFTLFTKLPPELQLEVLSHCQQNDLVCLSLASHSLRALTLPMIPAKPSLFSYDQAYCPEALKCKCGDAQAIAVVQDSYWHRKKRHVYKHTNTPSECLNWSPCRSYPDGHAMCRRQWCRHCSCTTCPLYARLRESMGDRRYCSKCRKFTKRPQTRKYKGRCMHGRPQVRKTPNNHWTATKGATRFILRPAIAASTGWTLKHAARVNSVFGLRVPRIVGTMNVDLPVRVVPPGFIPANLAPAAATSLLSAGWRGVGGTRKVVRLLTHARRSLCLPKLHSDELQGTVAHNSLAFGGLVYPVLDGTGVSVLDRRGSPIGVNGLLLGGGISSFSYENGQASSSGNIKAYETRRAPSVMIASPLYGGEEAKPKFVDGIHNFAINGHSDRHATMLPAITSVVLPSFQNGGRSYGSRQRFHMLPIHANKEAMLVARDLFFGLAKSTFKGTQRGTIGVAFNPITSAFLKATNAQPGAIQGIDESPSCWIEQTEFNTGVREKSETLGVFFPFYCLHEAGIGQPVFESYPAGNLEHLKE</sequence>
<gene>
    <name evidence="2" type="ORF">CORC01_13489</name>
</gene>